<feature type="domain" description="NADP-dependent oxidoreductase" evidence="5">
    <location>
        <begin position="1477"/>
        <end position="1740"/>
    </location>
</feature>
<feature type="compositionally biased region" description="Polar residues" evidence="4">
    <location>
        <begin position="219"/>
        <end position="228"/>
    </location>
</feature>
<feature type="compositionally biased region" description="Polar residues" evidence="4">
    <location>
        <begin position="680"/>
        <end position="707"/>
    </location>
</feature>
<feature type="region of interest" description="Disordered" evidence="4">
    <location>
        <begin position="413"/>
        <end position="440"/>
    </location>
</feature>
<feature type="compositionally biased region" description="Basic and acidic residues" evidence="4">
    <location>
        <begin position="229"/>
        <end position="250"/>
    </location>
</feature>
<evidence type="ECO:0000256" key="1">
    <source>
        <dbReference type="ARBA" id="ARBA00007905"/>
    </source>
</evidence>
<dbReference type="Proteomes" id="UP000092444">
    <property type="component" value="Unassembled WGS sequence"/>
</dbReference>
<feature type="region of interest" description="Disordered" evidence="4">
    <location>
        <begin position="56"/>
        <end position="89"/>
    </location>
</feature>
<evidence type="ECO:0000256" key="3">
    <source>
        <dbReference type="ARBA" id="ARBA00023002"/>
    </source>
</evidence>
<evidence type="ECO:0000313" key="7">
    <source>
        <dbReference type="Proteomes" id="UP000092444"/>
    </source>
</evidence>
<dbReference type="Pfam" id="PF00248">
    <property type="entry name" value="Aldo_ket_red"/>
    <property type="match status" value="1"/>
</dbReference>
<dbReference type="SUPFAM" id="SSF51430">
    <property type="entry name" value="NAD(P)-linked oxidoreductase"/>
    <property type="match status" value="1"/>
</dbReference>
<feature type="compositionally biased region" description="Basic and acidic residues" evidence="4">
    <location>
        <begin position="57"/>
        <end position="82"/>
    </location>
</feature>
<dbReference type="InterPro" id="IPR018170">
    <property type="entry name" value="Aldo/ket_reductase_CS"/>
</dbReference>
<feature type="compositionally biased region" description="Low complexity" evidence="4">
    <location>
        <begin position="420"/>
        <end position="438"/>
    </location>
</feature>
<dbReference type="EMBL" id="CCAG010018392">
    <property type="status" value="NOT_ANNOTATED_CDS"/>
    <property type="molecule type" value="Genomic_DNA"/>
</dbReference>
<dbReference type="InterPro" id="IPR036812">
    <property type="entry name" value="NAD(P)_OxRdtase_dom_sf"/>
</dbReference>
<dbReference type="InterPro" id="IPR020471">
    <property type="entry name" value="AKR"/>
</dbReference>
<name>A0A1B0G132_GLOMM</name>
<feature type="region of interest" description="Disordered" evidence="4">
    <location>
        <begin position="215"/>
        <end position="250"/>
    </location>
</feature>
<proteinExistence type="inferred from homology"/>
<keyword evidence="7" id="KW-1185">Reference proteome</keyword>
<evidence type="ECO:0000313" key="6">
    <source>
        <dbReference type="EnsemblMetazoa" id="GMOY006972-PA"/>
    </source>
</evidence>
<keyword evidence="3" id="KW-0560">Oxidoreductase</keyword>
<reference evidence="6" key="1">
    <citation type="submission" date="2020-05" db="UniProtKB">
        <authorList>
            <consortium name="EnsemblMetazoa"/>
        </authorList>
    </citation>
    <scope>IDENTIFICATION</scope>
    <source>
        <strain evidence="6">Yale</strain>
    </source>
</reference>
<dbReference type="InterPro" id="IPR023210">
    <property type="entry name" value="NADP_OxRdtase_dom"/>
</dbReference>
<dbReference type="PANTHER" id="PTHR11732">
    <property type="entry name" value="ALDO/KETO REDUCTASE"/>
    <property type="match status" value="1"/>
</dbReference>
<dbReference type="VEuPathDB" id="VectorBase:GMOY006972"/>
<protein>
    <recommendedName>
        <fullName evidence="5">NADP-dependent oxidoreductase domain-containing protein</fullName>
    </recommendedName>
</protein>
<evidence type="ECO:0000256" key="4">
    <source>
        <dbReference type="SAM" id="MobiDB-lite"/>
    </source>
</evidence>
<organism evidence="6 7">
    <name type="scientific">Glossina morsitans morsitans</name>
    <name type="common">Savannah tsetse fly</name>
    <dbReference type="NCBI Taxonomy" id="37546"/>
    <lineage>
        <taxon>Eukaryota</taxon>
        <taxon>Metazoa</taxon>
        <taxon>Ecdysozoa</taxon>
        <taxon>Arthropoda</taxon>
        <taxon>Hexapoda</taxon>
        <taxon>Insecta</taxon>
        <taxon>Pterygota</taxon>
        <taxon>Neoptera</taxon>
        <taxon>Endopterygota</taxon>
        <taxon>Diptera</taxon>
        <taxon>Brachycera</taxon>
        <taxon>Muscomorpha</taxon>
        <taxon>Hippoboscoidea</taxon>
        <taxon>Glossinidae</taxon>
        <taxon>Glossina</taxon>
    </lineage>
</organism>
<dbReference type="STRING" id="37546.A0A1B0G132"/>
<dbReference type="Gene3D" id="3.20.20.100">
    <property type="entry name" value="NADP-dependent oxidoreductase domain"/>
    <property type="match status" value="1"/>
</dbReference>
<evidence type="ECO:0000259" key="5">
    <source>
        <dbReference type="Pfam" id="PF00248"/>
    </source>
</evidence>
<dbReference type="GO" id="GO:0016491">
    <property type="term" value="F:oxidoreductase activity"/>
    <property type="evidence" value="ECO:0007669"/>
    <property type="project" value="UniProtKB-KW"/>
</dbReference>
<dbReference type="PROSITE" id="PS00062">
    <property type="entry name" value="ALDOKETO_REDUCTASE_2"/>
    <property type="match status" value="1"/>
</dbReference>
<feature type="compositionally biased region" description="Polar residues" evidence="4">
    <location>
        <begin position="873"/>
        <end position="886"/>
    </location>
</feature>
<dbReference type="PRINTS" id="PR00069">
    <property type="entry name" value="ALDKETRDTASE"/>
</dbReference>
<comment type="similarity">
    <text evidence="1">Belongs to the aldo/keto reductase family.</text>
</comment>
<dbReference type="EnsemblMetazoa" id="GMOY006972-RA">
    <property type="protein sequence ID" value="GMOY006972-PA"/>
    <property type="gene ID" value="GMOY006972"/>
</dbReference>
<sequence length="1763" mass="200936">MGITYEQVKANGNSVVVERQESLVIEQSSHNFLKHRKSLIKKKFPQFSPRGAKKLIKRQETEEEIKRDAKSTNSECKAEKSANETSTETETEVQLNNIIKEAVNTWVLKKKKSEQIRDSVDKACEQLYSLEHSINNEIEKLKQRRRVLRMGITTGLRLEERKNTSMQQNADSNAKWDYPTKTLDEIIVEKFSNKHKFASSSPRCRDEATMASRPCVRSVGSQINSSKPIETDRGALGDHKSLNKLTDKGYKDSKHSYELDEKTATDLKRDSQEKRLSDIKNFLTSPENMDMKGKNDQMINICYHGVGGNGFYNNSVSIPNNYRSKYYNASSGYDNNGVFNQSCYQENCLSCNGYEYNCTHNESYRNYPLISTQRDATTNTSVRYTPRVNSFRTCRRRCPPSSARQRTDLDTENFCYRTGSSPSRPRSSSPSSKRVSNSFNKEENDLCTKYENVIKSKLQKDLREQFQKARERARAKVRGRHQTKDISEANCEKYVFFKKKEWGEYCKNQERERDKRESKCCDESAEAFIQKLPQASRSNLSELLEDCINERSAKREQPTSSSPCPKVRSQKRICEITFTKPKPRTRTLSPTETCSPRCLCPEYFMDETQCCKIPLPCDEGVESEYSFETLCMLKKMKITEYRPSKNKNNGKDKQYNDYINKYKKEKEKESLREQPCLSPKRNTLESTHTQSPVKSPPESRQTSTRRSCNGKPPIPVPTPASSPVSTPISDPIPTPIPTPSPLLTPIRTPMRHSAYGEPSPRRIKKLTTPPVTASAPSLVIPDITPPKQTENFVAPETSYHNANSVDKDTETKVDQFTERTTAVEDLNTSKIKSKECIRIKECIAQDGTQITQIQRHLSVEEIFNPNIDRDNMESSNSKGTSNTSPPVQDPLAHLKSLLASFQKQCVDVEGLQRLGATVIEALSKIDLRKGEDKVKIMKTIETQYVENEIHEMNTPNCTSTSRSAAATEITMHSRQDIEEFPQCSRGDVEDRELNMQTLSAHDETKFVDCCFEQECSEGKTYDNWGAVDHRKKKLPHFPPPPPVTCSTYEDEHYRLPSCSTSLAYYEPTPKTSPASQRHTIDCSTYSHRCRSKVTDTSASLSPRDRDIMNLHIGNHGNADISSNSNYQSFQHKNRFLPRKQLVCRRSDCPCTQSQGSLGLKSTSSSKYSDSFGTLYGSTCSCACEKSHVKHDSKSSNSIYKECTSNSHTLKQGPTSPAHNNCLVIDRQIPITTYSMPQFSDVNNDDFLNMTCGRKHLSTSQCVTKVNSQDVCVNSRSRPLNLLQCQCSAPSHDSSCSHSASEKASSEATPLHGILKCPTSDDCKSRVKSYEDSLLRNSNDFETEQCTTVTNDGPQKKVQPGVSYKDACVNDRQKRVEQADRNAESILYKNQNGRPTKRVFKTTMSESAVRKPLNFCKDADLHPSNATCQSVSAAKKSHRKSSTCLRSKNLRPYNYTRLDDQVPPFTHCPCMYDAYIRDQGTEAVVNAVEVGYRLIDCAHIYRNEPYIGSAIQSILENKVVKREELFIISKLWNTFHRPDLVEEAICMSLNDLKLDYLDSYLIHWPMAFYEGESLTPRDACGKVKYSNVDYIDTWKAMENLVKLGLTKSIGLSNFNKKQIERILDISTVRPVIHQIECHPYLTQHKMIEYCRKNKIVVISYSPLGAPALALRDEQRLLDDKMLEKLSVKYNKTPAQILIRYQIQRGNVVIPKSVTKERIINNFDVFEWSLEEKDAKELDSMNQNKRFITFKDAGKHKYFPFWDEF</sequence>
<feature type="compositionally biased region" description="Pro residues" evidence="4">
    <location>
        <begin position="730"/>
        <end position="742"/>
    </location>
</feature>
<dbReference type="PROSITE" id="PS00798">
    <property type="entry name" value="ALDOKETO_REDUCTASE_1"/>
    <property type="match status" value="1"/>
</dbReference>
<evidence type="ECO:0000256" key="2">
    <source>
        <dbReference type="ARBA" id="ARBA00022857"/>
    </source>
</evidence>
<keyword evidence="2" id="KW-0521">NADP</keyword>
<feature type="region of interest" description="Disordered" evidence="4">
    <location>
        <begin position="865"/>
        <end position="889"/>
    </location>
</feature>
<accession>A0A1B0G132</accession>
<dbReference type="FunFam" id="3.20.20.100:FF:000006">
    <property type="entry name" value="Aldo-keto reductase family 1 member A1"/>
    <property type="match status" value="1"/>
</dbReference>
<feature type="region of interest" description="Disordered" evidence="4">
    <location>
        <begin position="666"/>
        <end position="785"/>
    </location>
</feature>